<dbReference type="Proteomes" id="UP000182660">
    <property type="component" value="Unassembled WGS sequence"/>
</dbReference>
<keyword evidence="3" id="KW-1185">Reference proteome</keyword>
<feature type="transmembrane region" description="Helical" evidence="1">
    <location>
        <begin position="106"/>
        <end position="124"/>
    </location>
</feature>
<protein>
    <recommendedName>
        <fullName evidence="4">DUF998 domain-containing protein</fullName>
    </recommendedName>
</protein>
<dbReference type="RefSeq" id="WP_075473535.1">
    <property type="nucleotide sequence ID" value="NZ_CAWQZC010000002.1"/>
</dbReference>
<evidence type="ECO:0000313" key="2">
    <source>
        <dbReference type="EMBL" id="SGZ03428.1"/>
    </source>
</evidence>
<reference evidence="2 3" key="1">
    <citation type="submission" date="2016-11" db="EMBL/GenBank/DDBJ databases">
        <authorList>
            <person name="Klemetsen T."/>
        </authorList>
    </citation>
    <scope>NUCLEOTIDE SEQUENCE [LARGE SCALE GENOMIC DNA]</scope>
    <source>
        <strain evidence="2">MT 2528</strain>
    </source>
</reference>
<feature type="transmembrane region" description="Helical" evidence="1">
    <location>
        <begin position="162"/>
        <end position="181"/>
    </location>
</feature>
<feature type="transmembrane region" description="Helical" evidence="1">
    <location>
        <begin position="79"/>
        <end position="100"/>
    </location>
</feature>
<proteinExistence type="predicted"/>
<evidence type="ECO:0000256" key="1">
    <source>
        <dbReference type="SAM" id="Phobius"/>
    </source>
</evidence>
<keyword evidence="1" id="KW-0812">Transmembrane</keyword>
<feature type="transmembrane region" description="Helical" evidence="1">
    <location>
        <begin position="136"/>
        <end position="156"/>
    </location>
</feature>
<evidence type="ECO:0000313" key="3">
    <source>
        <dbReference type="Proteomes" id="UP000182660"/>
    </source>
</evidence>
<organism evidence="2 3">
    <name type="scientific">Moritella viscosa</name>
    <dbReference type="NCBI Taxonomy" id="80854"/>
    <lineage>
        <taxon>Bacteria</taxon>
        <taxon>Pseudomonadati</taxon>
        <taxon>Pseudomonadota</taxon>
        <taxon>Gammaproteobacteria</taxon>
        <taxon>Alteromonadales</taxon>
        <taxon>Moritellaceae</taxon>
        <taxon>Moritella</taxon>
    </lineage>
</organism>
<comment type="caution">
    <text evidence="2">The sequence shown here is derived from an EMBL/GenBank/DDBJ whole genome shotgun (WGS) entry which is preliminary data.</text>
</comment>
<gene>
    <name evidence="2" type="ORF">MT2528_4597</name>
</gene>
<name>A0ABY1HK25_9GAMM</name>
<dbReference type="EMBL" id="FPLJ01000140">
    <property type="protein sequence ID" value="SGZ03428.1"/>
    <property type="molecule type" value="Genomic_DNA"/>
</dbReference>
<feature type="transmembrane region" description="Helical" evidence="1">
    <location>
        <begin position="54"/>
        <end position="72"/>
    </location>
</feature>
<accession>A0ABY1HK25</accession>
<keyword evidence="1" id="KW-1133">Transmembrane helix</keyword>
<feature type="transmembrane region" description="Helical" evidence="1">
    <location>
        <begin position="12"/>
        <end position="34"/>
    </location>
</feature>
<dbReference type="GeneID" id="61298007"/>
<keyword evidence="1" id="KW-0472">Membrane</keyword>
<sequence length="201" mass="23028">MDKRNLILVKQAMLIPVFALYNIFLDLFLSGYGIEYPYISGLAIDSPFFAYSHRLTDILIGLSMCLFSFACLSIAKAKFTFLTMFSFGIIWLFDGIFMMKNPLHDVYVLTTILLIVPVVFALEMSEFYASKNFRNFCVLVTVIHVVFFWFLGFGLMPIEYKFIIQRVWVAITLFWYGISAYKMYSVANKSSNVDGVNAASS</sequence>
<evidence type="ECO:0008006" key="4">
    <source>
        <dbReference type="Google" id="ProtNLM"/>
    </source>
</evidence>